<dbReference type="WBParaSite" id="RSKR_0000986500.1">
    <property type="protein sequence ID" value="RSKR_0000986500.1"/>
    <property type="gene ID" value="RSKR_0000986500"/>
</dbReference>
<sequence>MTDTFIVKVCDYKFISLIAEGSFGKVFRAKDRLGEKEVAVKVIEYSKYNSSLQYNSFPVELLHEISILQSFSHENVVILHNIARYDDGIYLIFELMWTSLNSYIKMLTTDTFTNSHLKSCFYQIVKGVKYIHSKGIIHCDLSTKNIMINESRNLKISDFGCARKINKGFRANEAMIMTEYNRPPEILLGKVTKLNESVDCWGLGCIFGEMANKSPLFKARTSKHVLAKIFLAIGPPKRPQLINSPYLHASIAEMYYGMKNIPHLVTRLAFKLEIKGLDLIKRILVFENDKRMTGKEILNDRYFEELKESA</sequence>
<organism evidence="1 2">
    <name type="scientific">Rhabditophanes sp. KR3021</name>
    <dbReference type="NCBI Taxonomy" id="114890"/>
    <lineage>
        <taxon>Eukaryota</taxon>
        <taxon>Metazoa</taxon>
        <taxon>Ecdysozoa</taxon>
        <taxon>Nematoda</taxon>
        <taxon>Chromadorea</taxon>
        <taxon>Rhabditida</taxon>
        <taxon>Tylenchina</taxon>
        <taxon>Panagrolaimomorpha</taxon>
        <taxon>Strongyloidoidea</taxon>
        <taxon>Alloionematidae</taxon>
        <taxon>Rhabditophanes</taxon>
    </lineage>
</organism>
<proteinExistence type="predicted"/>
<reference evidence="2" key="1">
    <citation type="submission" date="2016-11" db="UniProtKB">
        <authorList>
            <consortium name="WormBaseParasite"/>
        </authorList>
    </citation>
    <scope>IDENTIFICATION</scope>
    <source>
        <strain evidence="2">KR3021</strain>
    </source>
</reference>
<evidence type="ECO:0000313" key="1">
    <source>
        <dbReference type="Proteomes" id="UP000095286"/>
    </source>
</evidence>
<protein>
    <submittedName>
        <fullName evidence="2">Protein kinase domain-containing protein</fullName>
    </submittedName>
</protein>
<accession>A0AC35UBA5</accession>
<dbReference type="Proteomes" id="UP000095286">
    <property type="component" value="Unplaced"/>
</dbReference>
<name>A0AC35UBA5_9BILA</name>
<evidence type="ECO:0000313" key="2">
    <source>
        <dbReference type="WBParaSite" id="RSKR_0000986500.1"/>
    </source>
</evidence>